<accession>Q2K9W0</accession>
<dbReference type="Pfam" id="PF00892">
    <property type="entry name" value="EamA"/>
    <property type="match status" value="1"/>
</dbReference>
<name>Q2K9W0_RHIEC</name>
<evidence type="ECO:0000313" key="14">
    <source>
        <dbReference type="Proteomes" id="UP000001936"/>
    </source>
</evidence>
<feature type="transmembrane region" description="Helical" evidence="11">
    <location>
        <begin position="263"/>
        <end position="283"/>
    </location>
</feature>
<dbReference type="GO" id="GO:0009103">
    <property type="term" value="P:lipopolysaccharide biosynthetic process"/>
    <property type="evidence" value="ECO:0007669"/>
    <property type="project" value="UniProtKB-KW"/>
</dbReference>
<proteinExistence type="predicted"/>
<evidence type="ECO:0000256" key="8">
    <source>
        <dbReference type="ARBA" id="ARBA00022989"/>
    </source>
</evidence>
<keyword evidence="3" id="KW-0444">Lipid biosynthesis</keyword>
<evidence type="ECO:0000313" key="13">
    <source>
        <dbReference type="EMBL" id="ABC90376.1"/>
    </source>
</evidence>
<protein>
    <submittedName>
        <fullName evidence="13">Transporter, permease protein</fullName>
    </submittedName>
</protein>
<evidence type="ECO:0000256" key="5">
    <source>
        <dbReference type="ARBA" id="ARBA00022556"/>
    </source>
</evidence>
<dbReference type="SUPFAM" id="SSF103481">
    <property type="entry name" value="Multidrug resistance efflux transporter EmrE"/>
    <property type="match status" value="2"/>
</dbReference>
<evidence type="ECO:0000256" key="2">
    <source>
        <dbReference type="ARBA" id="ARBA00022475"/>
    </source>
</evidence>
<evidence type="ECO:0000256" key="1">
    <source>
        <dbReference type="ARBA" id="ARBA00004651"/>
    </source>
</evidence>
<organism evidence="13 14">
    <name type="scientific">Rhizobium etli (strain ATCC 51251 / DSM 11541 / JCM 21823 / NBRC 15573 / CFN 42)</name>
    <dbReference type="NCBI Taxonomy" id="347834"/>
    <lineage>
        <taxon>Bacteria</taxon>
        <taxon>Pseudomonadati</taxon>
        <taxon>Pseudomonadota</taxon>
        <taxon>Alphaproteobacteria</taxon>
        <taxon>Hyphomicrobiales</taxon>
        <taxon>Rhizobiaceae</taxon>
        <taxon>Rhizobium/Agrobacterium group</taxon>
        <taxon>Rhizobium</taxon>
    </lineage>
</organism>
<evidence type="ECO:0000256" key="4">
    <source>
        <dbReference type="ARBA" id="ARBA00022519"/>
    </source>
</evidence>
<dbReference type="PANTHER" id="PTHR30561:SF9">
    <property type="entry name" value="4-AMINO-4-DEOXY-L-ARABINOSE-PHOSPHOUNDECAPRENOL FLIPPASE SUBUNIT ARNF-RELATED"/>
    <property type="match status" value="1"/>
</dbReference>
<feature type="transmembrane region" description="Helical" evidence="11">
    <location>
        <begin position="170"/>
        <end position="188"/>
    </location>
</feature>
<reference evidence="13 14" key="1">
    <citation type="journal article" date="2006" name="Proc. Natl. Acad. Sci. U.S.A.">
        <title>The partitioned Rhizobium etli genome: genetic and metabolic redundancy in seven interacting replicons.</title>
        <authorList>
            <person name="Gonzalez V."/>
            <person name="Santamaria R.I."/>
            <person name="Bustos P."/>
            <person name="Hernandez-Gonzalez I."/>
            <person name="Medrano-Soto A."/>
            <person name="Moreno-Hagelsieb G."/>
            <person name="Janga S.C."/>
            <person name="Ramirez M.A."/>
            <person name="Jimenez-Jacinto V."/>
            <person name="Collado-Vides J."/>
            <person name="Davila G."/>
        </authorList>
    </citation>
    <scope>NUCLEOTIDE SEQUENCE [LARGE SCALE GENOMIC DNA]</scope>
    <source>
        <strain evidence="14">ATCC 51251 / DSM 11541 / JCM 21823 / NBRC 15573 / CFN 42</strain>
    </source>
</reference>
<dbReference type="HOGENOM" id="CLU_060016_3_0_5"/>
<dbReference type="Proteomes" id="UP000001936">
    <property type="component" value="Chromosome"/>
</dbReference>
<evidence type="ECO:0000256" key="10">
    <source>
        <dbReference type="ARBA" id="ARBA00023136"/>
    </source>
</evidence>
<dbReference type="GO" id="GO:0022857">
    <property type="term" value="F:transmembrane transporter activity"/>
    <property type="evidence" value="ECO:0007669"/>
    <property type="project" value="InterPro"/>
</dbReference>
<keyword evidence="14" id="KW-1185">Reference proteome</keyword>
<dbReference type="Gene3D" id="1.10.3730.20">
    <property type="match status" value="2"/>
</dbReference>
<dbReference type="InterPro" id="IPR000390">
    <property type="entry name" value="Small_drug/metabolite_transptr"/>
</dbReference>
<feature type="transmembrane region" description="Helical" evidence="11">
    <location>
        <begin position="290"/>
        <end position="308"/>
    </location>
</feature>
<dbReference type="InterPro" id="IPR000620">
    <property type="entry name" value="EamA_dom"/>
</dbReference>
<dbReference type="InterPro" id="IPR037185">
    <property type="entry name" value="EmrE-like"/>
</dbReference>
<evidence type="ECO:0000256" key="6">
    <source>
        <dbReference type="ARBA" id="ARBA00022692"/>
    </source>
</evidence>
<dbReference type="GO" id="GO:0009245">
    <property type="term" value="P:lipid A biosynthetic process"/>
    <property type="evidence" value="ECO:0007669"/>
    <property type="project" value="UniProtKB-KW"/>
</dbReference>
<comment type="subcellular location">
    <subcellularLocation>
        <location evidence="1">Cell membrane</location>
        <topology evidence="1">Multi-pass membrane protein</topology>
    </subcellularLocation>
</comment>
<feature type="domain" description="EamA" evidence="12">
    <location>
        <begin position="173"/>
        <end position="306"/>
    </location>
</feature>
<feature type="transmembrane region" description="Helical" evidence="11">
    <location>
        <begin position="88"/>
        <end position="111"/>
    </location>
</feature>
<feature type="transmembrane region" description="Helical" evidence="11">
    <location>
        <begin position="62"/>
        <end position="82"/>
    </location>
</feature>
<feature type="transmembrane region" description="Helical" evidence="11">
    <location>
        <begin position="145"/>
        <end position="163"/>
    </location>
</feature>
<evidence type="ECO:0000256" key="7">
    <source>
        <dbReference type="ARBA" id="ARBA00022985"/>
    </source>
</evidence>
<dbReference type="GO" id="GO:0005886">
    <property type="term" value="C:plasma membrane"/>
    <property type="evidence" value="ECO:0007669"/>
    <property type="project" value="UniProtKB-SubCell"/>
</dbReference>
<evidence type="ECO:0000256" key="11">
    <source>
        <dbReference type="SAM" id="Phobius"/>
    </source>
</evidence>
<gene>
    <name evidence="13" type="ordered locus">RHE_CH01574</name>
</gene>
<evidence type="ECO:0000259" key="12">
    <source>
        <dbReference type="Pfam" id="PF00892"/>
    </source>
</evidence>
<keyword evidence="9" id="KW-0443">Lipid metabolism</keyword>
<keyword evidence="6 11" id="KW-0812">Transmembrane</keyword>
<evidence type="ECO:0000256" key="3">
    <source>
        <dbReference type="ARBA" id="ARBA00022516"/>
    </source>
</evidence>
<keyword evidence="7" id="KW-0448">Lipopolysaccharide biosynthesis</keyword>
<dbReference type="PANTHER" id="PTHR30561">
    <property type="entry name" value="SMR FAMILY PROTON-DEPENDENT DRUG EFFLUX TRANSPORTER SUGE"/>
    <property type="match status" value="1"/>
</dbReference>
<keyword evidence="2" id="KW-1003">Cell membrane</keyword>
<keyword evidence="4" id="KW-0997">Cell inner membrane</keyword>
<keyword evidence="10 11" id="KW-0472">Membrane</keyword>
<feature type="transmembrane region" description="Helical" evidence="11">
    <location>
        <begin position="200"/>
        <end position="219"/>
    </location>
</feature>
<feature type="transmembrane region" description="Helical" evidence="11">
    <location>
        <begin position="118"/>
        <end position="139"/>
    </location>
</feature>
<evidence type="ECO:0000256" key="9">
    <source>
        <dbReference type="ARBA" id="ARBA00023098"/>
    </source>
</evidence>
<dbReference type="eggNOG" id="COG0697">
    <property type="taxonomic scope" value="Bacteria"/>
</dbReference>
<sequence>MHFRANISCLSRILPRLGEALRLLPQHRIYPLPLDVILLVLFGALLHATWNAIVKAGSDKSLDAALISAGGAVSALPFLAFLPLPQSAAWPFIGASAILQFAYFQLVAAAYRAGDIGLVYPLMRGCAPLLVAATSGVVLREHLSGAALAGIITISAGVLTLALEARRSSGHAVAFSIANAFVIASYTYVDGIGARLSGNAVSYTLWMSLLPPILLFAWASSQRGSLTVLHHVRRNWWRGLIGGAGSIASYGLALWAMTKAPVATVAALRETSILFALVLSVAIFKEKAGIWRYVAGVVIAIGVLVLKLA</sequence>
<dbReference type="KEGG" id="ret:RHE_CH01574"/>
<feature type="transmembrane region" description="Helical" evidence="11">
    <location>
        <begin position="240"/>
        <end position="257"/>
    </location>
</feature>
<keyword evidence="8 11" id="KW-1133">Transmembrane helix</keyword>
<dbReference type="EMBL" id="CP000133">
    <property type="protein sequence ID" value="ABC90376.1"/>
    <property type="molecule type" value="Genomic_DNA"/>
</dbReference>
<dbReference type="AlphaFoldDB" id="Q2K9W0"/>
<keyword evidence="5" id="KW-0441">Lipid A biosynthesis</keyword>
<feature type="transmembrane region" description="Helical" evidence="11">
    <location>
        <begin position="29"/>
        <end position="50"/>
    </location>
</feature>